<dbReference type="RefSeq" id="WP_301592062.1">
    <property type="nucleotide sequence ID" value="NZ_JAPFQI010000022.1"/>
</dbReference>
<comment type="caution">
    <text evidence="7">The sequence shown here is derived from an EMBL/GenBank/DDBJ whole genome shotgun (WGS) entry which is preliminary data.</text>
</comment>
<dbReference type="EMBL" id="JAPFQI010000022">
    <property type="protein sequence ID" value="MCW8087856.1"/>
    <property type="molecule type" value="Genomic_DNA"/>
</dbReference>
<dbReference type="CDD" id="cd09111">
    <property type="entry name" value="PLDc_ymdC_like_1"/>
    <property type="match status" value="1"/>
</dbReference>
<comment type="subcellular location">
    <subcellularLocation>
        <location evidence="2">Secreted</location>
    </subcellularLocation>
</comment>
<dbReference type="Proteomes" id="UP001526430">
    <property type="component" value="Unassembled WGS sequence"/>
</dbReference>
<feature type="domain" description="PLD phosphodiesterase" evidence="6">
    <location>
        <begin position="91"/>
        <end position="118"/>
    </location>
</feature>
<sequence>MLLARAATRSLDLQYYIWKGDLSGSLLLDEIRAAASRGVRVRLLLDDNGTSGLDGPLAALDALPGVEVRLFNPFVLRWPKALGYLADFRRLNRRMHNKSFTADNQVTVVGGRNIGDEYFGAREEGLFVDLDALAIGPVVRDVSADFDRYWNSASAYPASRILPAAPERDVAEIEDAAELARSTPAAQAYVASVRSLPIIERIFDGTLPWTWAPVTMVSDDPAKALGLAPREDLLWPTLRRAIGEPRRSLRLVSGYFVPTDAGVDAFAGLARGGVDVGILTNALRSTDVPVVYAGYAHQREALLRAGVRLYELHGIGRDPVVAEGSRLLLGSGSGLGGSETSAASALHAKTFAVDGERLFVGSFNFDPRSIHLNTELGFVIESPSLTQALEASFAERLPAQAYEVQLASDGELEWVERRDGTLVQHRTEPGTTALRRAMVWLLSCLPIEWLL</sequence>
<keyword evidence="4" id="KW-0964">Secreted</keyword>
<dbReference type="CDD" id="cd09113">
    <property type="entry name" value="PLDc_ymdC_like_2"/>
    <property type="match status" value="1"/>
</dbReference>
<dbReference type="Pfam" id="PF13091">
    <property type="entry name" value="PLDc_2"/>
    <property type="match status" value="2"/>
</dbReference>
<reference evidence="7 8" key="1">
    <citation type="submission" date="2022-10" db="EMBL/GenBank/DDBJ databases">
        <title>Roseococcus glaciei nov., sp. nov., isolated from glacier.</title>
        <authorList>
            <person name="Liu Q."/>
            <person name="Xin Y.-H."/>
        </authorList>
    </citation>
    <scope>NUCLEOTIDE SEQUENCE [LARGE SCALE GENOMIC DNA]</scope>
    <source>
        <strain evidence="7 8">MDT2-1-1</strain>
    </source>
</reference>
<evidence type="ECO:0000256" key="2">
    <source>
        <dbReference type="ARBA" id="ARBA00004613"/>
    </source>
</evidence>
<evidence type="ECO:0000256" key="3">
    <source>
        <dbReference type="ARBA" id="ARBA00018392"/>
    </source>
</evidence>
<protein>
    <recommendedName>
        <fullName evidence="3">Phospholipase D</fullName>
    </recommendedName>
    <alternativeName>
        <fullName evidence="5">Choline phosphatase</fullName>
    </alternativeName>
</protein>
<evidence type="ECO:0000256" key="1">
    <source>
        <dbReference type="ARBA" id="ARBA00003145"/>
    </source>
</evidence>
<accession>A0ABT3P0E0</accession>
<evidence type="ECO:0000313" key="8">
    <source>
        <dbReference type="Proteomes" id="UP001526430"/>
    </source>
</evidence>
<comment type="function">
    <text evidence="1">Could be a virulence factor.</text>
</comment>
<evidence type="ECO:0000256" key="5">
    <source>
        <dbReference type="ARBA" id="ARBA00029594"/>
    </source>
</evidence>
<dbReference type="SMART" id="SM00155">
    <property type="entry name" value="PLDc"/>
    <property type="match status" value="2"/>
</dbReference>
<evidence type="ECO:0000313" key="7">
    <source>
        <dbReference type="EMBL" id="MCW8087856.1"/>
    </source>
</evidence>
<evidence type="ECO:0000256" key="4">
    <source>
        <dbReference type="ARBA" id="ARBA00022525"/>
    </source>
</evidence>
<dbReference type="SUPFAM" id="SSF56024">
    <property type="entry name" value="Phospholipase D/nuclease"/>
    <property type="match status" value="2"/>
</dbReference>
<dbReference type="InterPro" id="IPR025202">
    <property type="entry name" value="PLD-like_dom"/>
</dbReference>
<dbReference type="Gene3D" id="3.30.870.10">
    <property type="entry name" value="Endonuclease Chain A"/>
    <property type="match status" value="2"/>
</dbReference>
<gene>
    <name evidence="7" type="ORF">OF850_19830</name>
</gene>
<evidence type="ECO:0000259" key="6">
    <source>
        <dbReference type="PROSITE" id="PS50035"/>
    </source>
</evidence>
<organism evidence="7 8">
    <name type="scientific">Sabulicella glaciei</name>
    <dbReference type="NCBI Taxonomy" id="2984948"/>
    <lineage>
        <taxon>Bacteria</taxon>
        <taxon>Pseudomonadati</taxon>
        <taxon>Pseudomonadota</taxon>
        <taxon>Alphaproteobacteria</taxon>
        <taxon>Acetobacterales</taxon>
        <taxon>Acetobacteraceae</taxon>
        <taxon>Sabulicella</taxon>
    </lineage>
</organism>
<dbReference type="PROSITE" id="PS50035">
    <property type="entry name" value="PLD"/>
    <property type="match status" value="2"/>
</dbReference>
<dbReference type="PANTHER" id="PTHR21248">
    <property type="entry name" value="CARDIOLIPIN SYNTHASE"/>
    <property type="match status" value="1"/>
</dbReference>
<name>A0ABT3P0E0_9PROT</name>
<feature type="domain" description="PLD phosphodiesterase" evidence="6">
    <location>
        <begin position="342"/>
        <end position="369"/>
    </location>
</feature>
<dbReference type="PANTHER" id="PTHR21248:SF12">
    <property type="entry name" value="CARDIOLIPIN SYNTHASE C"/>
    <property type="match status" value="1"/>
</dbReference>
<keyword evidence="8" id="KW-1185">Reference proteome</keyword>
<dbReference type="InterPro" id="IPR001736">
    <property type="entry name" value="PLipase_D/transphosphatidylase"/>
</dbReference>
<proteinExistence type="predicted"/>